<feature type="transmembrane region" description="Helical" evidence="6">
    <location>
        <begin position="322"/>
        <end position="341"/>
    </location>
</feature>
<keyword evidence="6" id="KW-0472">Membrane</keyword>
<keyword evidence="2" id="KW-0813">Transport</keyword>
<dbReference type="Gene3D" id="3.40.50.300">
    <property type="entry name" value="P-loop containing nucleotide triphosphate hydrolases"/>
    <property type="match status" value="1"/>
</dbReference>
<dbReference type="InterPro" id="IPR003439">
    <property type="entry name" value="ABC_transporter-like_ATP-bd"/>
</dbReference>
<feature type="transmembrane region" description="Helical" evidence="6">
    <location>
        <begin position="403"/>
        <end position="426"/>
    </location>
</feature>
<dbReference type="SMART" id="SM00382">
    <property type="entry name" value="AAA"/>
    <property type="match status" value="1"/>
</dbReference>
<feature type="domain" description="ABC transporter" evidence="7">
    <location>
        <begin position="5"/>
        <end position="236"/>
    </location>
</feature>
<proteinExistence type="inferred from homology"/>
<dbReference type="PANTHER" id="PTHR43335">
    <property type="entry name" value="ABC TRANSPORTER, ATP-BINDING PROTEIN"/>
    <property type="match status" value="1"/>
</dbReference>
<feature type="region of interest" description="Disordered" evidence="5">
    <location>
        <begin position="234"/>
        <end position="305"/>
    </location>
</feature>
<comment type="similarity">
    <text evidence="1">Belongs to the ABC transporter superfamily.</text>
</comment>
<evidence type="ECO:0000256" key="1">
    <source>
        <dbReference type="ARBA" id="ARBA00005417"/>
    </source>
</evidence>
<keyword evidence="6" id="KW-0812">Transmembrane</keyword>
<dbReference type="InterPro" id="IPR003593">
    <property type="entry name" value="AAA+_ATPase"/>
</dbReference>
<evidence type="ECO:0000259" key="7">
    <source>
        <dbReference type="PROSITE" id="PS50893"/>
    </source>
</evidence>
<dbReference type="CDD" id="cd03264">
    <property type="entry name" value="ABC_drug_resistance_like"/>
    <property type="match status" value="1"/>
</dbReference>
<feature type="transmembrane region" description="Helical" evidence="6">
    <location>
        <begin position="469"/>
        <end position="487"/>
    </location>
</feature>
<dbReference type="Pfam" id="PF00005">
    <property type="entry name" value="ABC_tran"/>
    <property type="match status" value="1"/>
</dbReference>
<sequence>MSPTVSASGLSLRYGATRALDDVSLRLSPGVTGLLGPNGAGKTTLLRVLATAVPADRGAFTVLGHDPGTARGRQEVRRRLGYLPQTPGFHPDFTAFEFVDYVAILKELTDRAARHREVRRVLDEVGLGDVRGKRIRKLSGGMRQRVALAAALAGDPAFLVLDEPTVGLDPEQRMRFRELIATAGEGRTVLLSTHQTEDVAMLCHRVVVLAGGTVRFDGTPAELTARAAGRVWSSEGRDPGALAGWRTGTRHLPQRGRPAPRRRPPRTHPRGRLPAHPGRRGRGGDRMTTATTTAPAPAPVTSPPGASWAAVSALARFETRKLLTRVPVLVAFTVYVAWTVWRTRVSFDGFPALQDADRATQDGPLLVGLAVLLSVNQAVLRSRRHDTERHLAVLVLPRWGRTVAHLLSVGAAALVTAVCVGGQFAWEALKPGAVGHGSPAELLVGPLSVLLLGGFGVLLALLVTAPFAAPLLIVLLLFLATFLTGFAPDGWTRWLMPSVGEYSVVTLPSDLIGRPAAWHALYLGGFALTLMAAAVLLSGGARLRTARAAAAGAVALTLVGAVGQSRGVPETVTEARVQASVTPEKLHTCVERDATTYCAFPEWEPRTGAWAAAVDDVRALAGGDARNRPLVVRQRVEARYGLEADATLAPLTRPGEVTVGTAWGGNRVPEFAVAVAGVLVTGSEATAGELCDGRTVTVMWLALAGRPDPVADLRRVRIDDSDTGSAIVVSRTEPLQMTSAQTELLRELLELPRDRAAAKVKAGWAELTAPKVTTDRVAQVLGLEKPEGENECR</sequence>
<dbReference type="Proteomes" id="UP001501455">
    <property type="component" value="Unassembled WGS sequence"/>
</dbReference>
<accession>A0ABP6UI84</accession>
<feature type="compositionally biased region" description="Low complexity" evidence="5">
    <location>
        <begin position="286"/>
        <end position="295"/>
    </location>
</feature>
<dbReference type="PROSITE" id="PS00211">
    <property type="entry name" value="ABC_TRANSPORTER_1"/>
    <property type="match status" value="1"/>
</dbReference>
<evidence type="ECO:0000313" key="9">
    <source>
        <dbReference type="Proteomes" id="UP001501455"/>
    </source>
</evidence>
<evidence type="ECO:0000256" key="6">
    <source>
        <dbReference type="SAM" id="Phobius"/>
    </source>
</evidence>
<evidence type="ECO:0000256" key="4">
    <source>
        <dbReference type="ARBA" id="ARBA00022840"/>
    </source>
</evidence>
<feature type="compositionally biased region" description="Basic residues" evidence="5">
    <location>
        <begin position="248"/>
        <end position="281"/>
    </location>
</feature>
<keyword evidence="3" id="KW-0547">Nucleotide-binding</keyword>
<evidence type="ECO:0000256" key="2">
    <source>
        <dbReference type="ARBA" id="ARBA00022448"/>
    </source>
</evidence>
<keyword evidence="6" id="KW-1133">Transmembrane helix</keyword>
<organism evidence="8 9">
    <name type="scientific">Streptomyces prasinosporus</name>
    <dbReference type="NCBI Taxonomy" id="68256"/>
    <lineage>
        <taxon>Bacteria</taxon>
        <taxon>Bacillati</taxon>
        <taxon>Actinomycetota</taxon>
        <taxon>Actinomycetes</taxon>
        <taxon>Kitasatosporales</taxon>
        <taxon>Streptomycetaceae</taxon>
        <taxon>Streptomyces</taxon>
        <taxon>Streptomyces albogriseolus group</taxon>
    </lineage>
</organism>
<evidence type="ECO:0000256" key="5">
    <source>
        <dbReference type="SAM" id="MobiDB-lite"/>
    </source>
</evidence>
<dbReference type="InterPro" id="IPR017871">
    <property type="entry name" value="ABC_transporter-like_CS"/>
</dbReference>
<dbReference type="PROSITE" id="PS50893">
    <property type="entry name" value="ABC_TRANSPORTER_2"/>
    <property type="match status" value="1"/>
</dbReference>
<dbReference type="InterPro" id="IPR027417">
    <property type="entry name" value="P-loop_NTPase"/>
</dbReference>
<protein>
    <recommendedName>
        <fullName evidence="7">ABC transporter domain-containing protein</fullName>
    </recommendedName>
</protein>
<dbReference type="PANTHER" id="PTHR43335:SF2">
    <property type="entry name" value="ABC TRANSPORTER, ATP-BINDING PROTEIN"/>
    <property type="match status" value="1"/>
</dbReference>
<evidence type="ECO:0000313" key="8">
    <source>
        <dbReference type="EMBL" id="GAA3505916.1"/>
    </source>
</evidence>
<dbReference type="EMBL" id="BAAAXF010000086">
    <property type="protein sequence ID" value="GAA3505916.1"/>
    <property type="molecule type" value="Genomic_DNA"/>
</dbReference>
<keyword evidence="9" id="KW-1185">Reference proteome</keyword>
<reference evidence="9" key="1">
    <citation type="journal article" date="2019" name="Int. J. Syst. Evol. Microbiol.">
        <title>The Global Catalogue of Microorganisms (GCM) 10K type strain sequencing project: providing services to taxonomists for standard genome sequencing and annotation.</title>
        <authorList>
            <consortium name="The Broad Institute Genomics Platform"/>
            <consortium name="The Broad Institute Genome Sequencing Center for Infectious Disease"/>
            <person name="Wu L."/>
            <person name="Ma J."/>
        </authorList>
    </citation>
    <scope>NUCLEOTIDE SEQUENCE [LARGE SCALE GENOMIC DNA]</scope>
    <source>
        <strain evidence="9">JCM 4816</strain>
    </source>
</reference>
<name>A0ABP6UI84_9ACTN</name>
<feature type="transmembrane region" description="Helical" evidence="6">
    <location>
        <begin position="442"/>
        <end position="462"/>
    </location>
</feature>
<gene>
    <name evidence="8" type="ORF">GCM10019016_130300</name>
</gene>
<evidence type="ECO:0000256" key="3">
    <source>
        <dbReference type="ARBA" id="ARBA00022741"/>
    </source>
</evidence>
<keyword evidence="4" id="KW-0067">ATP-binding</keyword>
<feature type="transmembrane region" description="Helical" evidence="6">
    <location>
        <begin position="516"/>
        <end position="537"/>
    </location>
</feature>
<dbReference type="SUPFAM" id="SSF52540">
    <property type="entry name" value="P-loop containing nucleoside triphosphate hydrolases"/>
    <property type="match status" value="1"/>
</dbReference>
<comment type="caution">
    <text evidence="8">The sequence shown here is derived from an EMBL/GenBank/DDBJ whole genome shotgun (WGS) entry which is preliminary data.</text>
</comment>